<proteinExistence type="inferred from homology"/>
<dbReference type="InterPro" id="IPR003869">
    <property type="entry name" value="Polysac_CapD-like"/>
</dbReference>
<dbReference type="Pfam" id="PF02719">
    <property type="entry name" value="Polysacc_synt_2"/>
    <property type="match status" value="1"/>
</dbReference>
<dbReference type="InterPro" id="IPR036291">
    <property type="entry name" value="NAD(P)-bd_dom_sf"/>
</dbReference>
<dbReference type="Gene3D" id="3.40.50.720">
    <property type="entry name" value="NAD(P)-binding Rossmann-like Domain"/>
    <property type="match status" value="1"/>
</dbReference>
<feature type="domain" description="Polysaccharide biosynthesis protein CapD-like" evidence="2">
    <location>
        <begin position="5"/>
        <end position="251"/>
    </location>
</feature>
<dbReference type="PANTHER" id="PTHR43318">
    <property type="entry name" value="UDP-N-ACETYLGLUCOSAMINE 4,6-DEHYDRATASE"/>
    <property type="match status" value="1"/>
</dbReference>
<keyword evidence="4" id="KW-1185">Reference proteome</keyword>
<dbReference type="EMBL" id="ACRF02000014">
    <property type="protein sequence ID" value="EEW93406.1"/>
    <property type="molecule type" value="Genomic_DNA"/>
</dbReference>
<accession>D0BK03</accession>
<dbReference type="RefSeq" id="WP_006702562.1">
    <property type="nucleotide sequence ID" value="NZ_KI391971.1"/>
</dbReference>
<name>D0BK03_9LACT</name>
<organism evidence="3 4">
    <name type="scientific">Granulicatella elegans ATCC 700633</name>
    <dbReference type="NCBI Taxonomy" id="626369"/>
    <lineage>
        <taxon>Bacteria</taxon>
        <taxon>Bacillati</taxon>
        <taxon>Bacillota</taxon>
        <taxon>Bacilli</taxon>
        <taxon>Lactobacillales</taxon>
        <taxon>Carnobacteriaceae</taxon>
        <taxon>Granulicatella</taxon>
    </lineage>
</organism>
<comment type="caution">
    <text evidence="3">The sequence shown here is derived from an EMBL/GenBank/DDBJ whole genome shotgun (WGS) entry which is preliminary data.</text>
</comment>
<dbReference type="STRING" id="626369.HMPREF0446_00288"/>
<dbReference type="AlphaFoldDB" id="D0BK03"/>
<dbReference type="HOGENOM" id="CLU_1000266_0_0_9"/>
<evidence type="ECO:0000313" key="3">
    <source>
        <dbReference type="EMBL" id="EEW93406.1"/>
    </source>
</evidence>
<dbReference type="SUPFAM" id="SSF51735">
    <property type="entry name" value="NAD(P)-binding Rossmann-fold domains"/>
    <property type="match status" value="1"/>
</dbReference>
<evidence type="ECO:0000313" key="4">
    <source>
        <dbReference type="Proteomes" id="UP000002939"/>
    </source>
</evidence>
<evidence type="ECO:0000259" key="2">
    <source>
        <dbReference type="Pfam" id="PF02719"/>
    </source>
</evidence>
<dbReference type="PANTHER" id="PTHR43318:SF1">
    <property type="entry name" value="POLYSACCHARIDE BIOSYNTHESIS PROTEIN EPSC-RELATED"/>
    <property type="match status" value="1"/>
</dbReference>
<sequence>MKKKVLITGVCGTIGEALVNYFIENDAIVYGVDYQDTQLAIMNRRLDSSVFYPVPMDFTSPDCLKYIEAIQPDIFIHAASLKMTNFCEDFAEYYYSKNVSQTKLFLESVLPFVKERVIFISSDEAYKPHNQFGRQKLEVEQYLKNLNDKHQDCVVLSLRFPFVIESNGSVYHVFDKLSKENKPLPLTDERITKLATRKEEFIRGWDDFYNQVLKSGVYTLSIGKELSIKRLAEELIEKNHSKSKIEIIGLTGDDTLGDPMMDFNHFKPITDFVSEVFE</sequence>
<dbReference type="eggNOG" id="COG1086">
    <property type="taxonomic scope" value="Bacteria"/>
</dbReference>
<gene>
    <name evidence="3" type="ORF">HMPREF0446_00288</name>
</gene>
<reference evidence="3" key="2">
    <citation type="submission" date="2011-10" db="EMBL/GenBank/DDBJ databases">
        <title>The Genome Sequence of Granulicatella elegans ATCC 700633.</title>
        <authorList>
            <consortium name="The Broad Institute Genome Sequencing Platform"/>
            <consortium name="The Broad Institute Genome Sequencing Center for Infectious Disease"/>
            <person name="Earl A."/>
            <person name="Ward D."/>
            <person name="Feldgarden M."/>
            <person name="Gevers D."/>
            <person name="Sibley C.D."/>
            <person name="Field T.R."/>
            <person name="Grinwis M."/>
            <person name="Eshaghurshan C.S."/>
            <person name="Surette M.G."/>
            <person name="Young S.K."/>
            <person name="Zeng Q."/>
            <person name="Gargeya S."/>
            <person name="Fitzgerald M."/>
            <person name="Haas B."/>
            <person name="Abouelleil A."/>
            <person name="Alvarado L."/>
            <person name="Arachchi H.M."/>
            <person name="Berlin A."/>
            <person name="Brown A."/>
            <person name="Chapman S.B."/>
            <person name="Chen Z."/>
            <person name="Dunbar C."/>
            <person name="Freedman E."/>
            <person name="Gearin G."/>
            <person name="Goldberg J."/>
            <person name="Griggs A."/>
            <person name="Gujja S."/>
            <person name="Heiman D."/>
            <person name="Howarth C."/>
            <person name="Larson L."/>
            <person name="Lui A."/>
            <person name="MacDonald P.J.P."/>
            <person name="Montmayeur A."/>
            <person name="Murphy C."/>
            <person name="Neiman D."/>
            <person name="Pearson M."/>
            <person name="Priest M."/>
            <person name="Roberts A."/>
            <person name="Saif S."/>
            <person name="Shea T."/>
            <person name="Shenoy N."/>
            <person name="Sisk P."/>
            <person name="Stolte C."/>
            <person name="Sykes S."/>
            <person name="Wortman J."/>
            <person name="Nusbaum C."/>
            <person name="Birren B."/>
        </authorList>
    </citation>
    <scope>NUCLEOTIDE SEQUENCE [LARGE SCALE GENOMIC DNA]</scope>
    <source>
        <strain evidence="3">ATCC 700633</strain>
    </source>
</reference>
<reference evidence="3" key="1">
    <citation type="submission" date="2009-09" db="EMBL/GenBank/DDBJ databases">
        <authorList>
            <consortium name="The Broad Institute Genome Sequencing Platform"/>
            <person name="Ward D."/>
            <person name="Feldgarden M."/>
            <person name="Earl A."/>
            <person name="Young S.K."/>
            <person name="Zeng Q."/>
            <person name="Koehrsen M."/>
            <person name="Alvarado L."/>
            <person name="Berlin A."/>
            <person name="Bochicchio J."/>
            <person name="Borenstein D."/>
            <person name="Chapman S.B."/>
            <person name="Chen Z."/>
            <person name="Engels R."/>
            <person name="Freedman E."/>
            <person name="Gellesch M."/>
            <person name="Goldberg J."/>
            <person name="Griggs A."/>
            <person name="Gujja S."/>
            <person name="Heilman E."/>
            <person name="Heiman D."/>
            <person name="Hepburn T."/>
            <person name="Howarth C."/>
            <person name="Jen D."/>
            <person name="Larson L."/>
            <person name="Lewis B."/>
            <person name="Mehta T."/>
            <person name="Park D."/>
            <person name="Pearson M."/>
            <person name="Roberts A."/>
            <person name="Saif S."/>
            <person name="Shea T."/>
            <person name="Shenoy N."/>
            <person name="Sisk P."/>
            <person name="Stolte C."/>
            <person name="Sykes S."/>
            <person name="Thomson T."/>
            <person name="Walk T."/>
            <person name="White J."/>
            <person name="Yandava C."/>
            <person name="Sibley C.D."/>
            <person name="Field T.R."/>
            <person name="Grinwis M."/>
            <person name="Eshaghurshan C.S."/>
            <person name="Surette M.G."/>
            <person name="Haas B."/>
            <person name="Nusbaum C."/>
            <person name="Birren B."/>
        </authorList>
    </citation>
    <scope>NUCLEOTIDE SEQUENCE [LARGE SCALE GENOMIC DNA]</scope>
    <source>
        <strain evidence="3">ATCC 700633</strain>
    </source>
</reference>
<evidence type="ECO:0000256" key="1">
    <source>
        <dbReference type="ARBA" id="ARBA00007430"/>
    </source>
</evidence>
<dbReference type="InterPro" id="IPR051203">
    <property type="entry name" value="Polysaccharide_Synthase-Rel"/>
</dbReference>
<dbReference type="Proteomes" id="UP000002939">
    <property type="component" value="Unassembled WGS sequence"/>
</dbReference>
<dbReference type="OrthoDB" id="9803333at2"/>
<protein>
    <recommendedName>
        <fullName evidence="2">Polysaccharide biosynthesis protein CapD-like domain-containing protein</fullName>
    </recommendedName>
</protein>
<comment type="similarity">
    <text evidence="1">Belongs to the polysaccharide synthase family.</text>
</comment>